<evidence type="ECO:0000256" key="1">
    <source>
        <dbReference type="SAM" id="MobiDB-lite"/>
    </source>
</evidence>
<keyword evidence="4" id="KW-1185">Reference proteome</keyword>
<dbReference type="EMBL" id="QJKJ01003832">
    <property type="protein sequence ID" value="RDX96692.1"/>
    <property type="molecule type" value="Genomic_DNA"/>
</dbReference>
<accession>A0A371H1K5</accession>
<feature type="compositionally biased region" description="Basic and acidic residues" evidence="1">
    <location>
        <begin position="76"/>
        <end position="87"/>
    </location>
</feature>
<organism evidence="3 4">
    <name type="scientific">Mucuna pruriens</name>
    <name type="common">Velvet bean</name>
    <name type="synonym">Dolichos pruriens</name>
    <dbReference type="NCBI Taxonomy" id="157652"/>
    <lineage>
        <taxon>Eukaryota</taxon>
        <taxon>Viridiplantae</taxon>
        <taxon>Streptophyta</taxon>
        <taxon>Embryophyta</taxon>
        <taxon>Tracheophyta</taxon>
        <taxon>Spermatophyta</taxon>
        <taxon>Magnoliopsida</taxon>
        <taxon>eudicotyledons</taxon>
        <taxon>Gunneridae</taxon>
        <taxon>Pentapetalae</taxon>
        <taxon>rosids</taxon>
        <taxon>fabids</taxon>
        <taxon>Fabales</taxon>
        <taxon>Fabaceae</taxon>
        <taxon>Papilionoideae</taxon>
        <taxon>50 kb inversion clade</taxon>
        <taxon>NPAAA clade</taxon>
        <taxon>indigoferoid/millettioid clade</taxon>
        <taxon>Phaseoleae</taxon>
        <taxon>Mucuna</taxon>
    </lineage>
</organism>
<dbReference type="Pfam" id="PF03732">
    <property type="entry name" value="Retrotrans_gag"/>
    <property type="match status" value="1"/>
</dbReference>
<comment type="caution">
    <text evidence="3">The sequence shown here is derived from an EMBL/GenBank/DDBJ whole genome shotgun (WGS) entry which is preliminary data.</text>
</comment>
<dbReference type="PANTHER" id="PTHR35046:SF9">
    <property type="entry name" value="RNA-DIRECTED DNA POLYMERASE"/>
    <property type="match status" value="1"/>
</dbReference>
<sequence>MEMDLLSAQLRERKDATMARFLHGLNREIKDVVELQNYGTLGELMDQAMKVEIQLRKRSLSRRSIVGFNSWRGRDREKKKVRSERSPKKGSRKKSVVTPSPCAPRTSNIKCFKCLGKIHIASQCSNRRTMIVRDDGERENIFHSRCQVLGNWCSIIIDGESCVNVASERLHKSIHMDDIMKKKGEEEVNQDMTIIRMSILAFQGKNDPEVYLEWERKVEHVFDSHNYSEEKKDQFVNNRRRDGERPIRTWEDMKSVMRKRFVSNHYHRDLHKKLQCLTQGSMSVQNYYKEMKIAMTRANVKENCEVTMARFIGGLKKEIADV</sequence>
<dbReference type="PANTHER" id="PTHR35046">
    <property type="entry name" value="ZINC KNUCKLE (CCHC-TYPE) FAMILY PROTEIN"/>
    <property type="match status" value="1"/>
</dbReference>
<proteinExistence type="predicted"/>
<evidence type="ECO:0000259" key="2">
    <source>
        <dbReference type="Pfam" id="PF03732"/>
    </source>
</evidence>
<dbReference type="Proteomes" id="UP000257109">
    <property type="component" value="Unassembled WGS sequence"/>
</dbReference>
<gene>
    <name evidence="3" type="ORF">CR513_20615</name>
</gene>
<feature type="domain" description="Retrotransposon gag" evidence="2">
    <location>
        <begin position="238"/>
        <end position="316"/>
    </location>
</feature>
<name>A0A371H1K5_MUCPR</name>
<dbReference type="OrthoDB" id="1731207at2759"/>
<evidence type="ECO:0000313" key="4">
    <source>
        <dbReference type="Proteomes" id="UP000257109"/>
    </source>
</evidence>
<dbReference type="InterPro" id="IPR005162">
    <property type="entry name" value="Retrotrans_gag_dom"/>
</dbReference>
<dbReference type="AlphaFoldDB" id="A0A371H1K5"/>
<protein>
    <recommendedName>
        <fullName evidence="2">Retrotransposon gag domain-containing protein</fullName>
    </recommendedName>
</protein>
<feature type="non-terminal residue" evidence="3">
    <location>
        <position position="322"/>
    </location>
</feature>
<feature type="region of interest" description="Disordered" evidence="1">
    <location>
        <begin position="76"/>
        <end position="102"/>
    </location>
</feature>
<feature type="non-terminal residue" evidence="3">
    <location>
        <position position="1"/>
    </location>
</feature>
<evidence type="ECO:0000313" key="3">
    <source>
        <dbReference type="EMBL" id="RDX96692.1"/>
    </source>
</evidence>
<reference evidence="3" key="1">
    <citation type="submission" date="2018-05" db="EMBL/GenBank/DDBJ databases">
        <title>Draft genome of Mucuna pruriens seed.</title>
        <authorList>
            <person name="Nnadi N.E."/>
            <person name="Vos R."/>
            <person name="Hasami M.H."/>
            <person name="Devisetty U.K."/>
            <person name="Aguiy J.C."/>
        </authorList>
    </citation>
    <scope>NUCLEOTIDE SEQUENCE [LARGE SCALE GENOMIC DNA]</scope>
    <source>
        <strain evidence="3">JCA_2017</strain>
    </source>
</reference>